<dbReference type="GO" id="GO:0005201">
    <property type="term" value="F:extracellular matrix structural constituent"/>
    <property type="evidence" value="ECO:0007669"/>
    <property type="project" value="InterPro"/>
</dbReference>
<organism evidence="6">
    <name type="scientific">Suberites domuncula</name>
    <name type="common">Sponge</name>
    <dbReference type="NCBI Taxonomy" id="55567"/>
    <lineage>
        <taxon>Eukaryota</taxon>
        <taxon>Metazoa</taxon>
        <taxon>Porifera</taxon>
        <taxon>Demospongiae</taxon>
        <taxon>Heteroscleromorpha</taxon>
        <taxon>Suberitida</taxon>
        <taxon>Suberitidae</taxon>
        <taxon>Suberites</taxon>
    </lineage>
</organism>
<dbReference type="Gene3D" id="2.60.120.1000">
    <property type="match status" value="1"/>
</dbReference>
<feature type="compositionally biased region" description="Low complexity" evidence="4">
    <location>
        <begin position="87"/>
        <end position="109"/>
    </location>
</feature>
<dbReference type="GO" id="GO:0005576">
    <property type="term" value="C:extracellular region"/>
    <property type="evidence" value="ECO:0007669"/>
    <property type="project" value="UniProtKB-SubCell"/>
</dbReference>
<feature type="compositionally biased region" description="Gly residues" evidence="4">
    <location>
        <begin position="77"/>
        <end position="86"/>
    </location>
</feature>
<dbReference type="Pfam" id="PF01391">
    <property type="entry name" value="Collagen"/>
    <property type="match status" value="2"/>
</dbReference>
<sequence length="357" mass="36665">MVHLVQRESVGETGGPGATGSRGERGTQGEVGPAGARGLQGEKGDKGFNGRAGPPGLVGSRGETGSRGPTGPPGPTGQQGRGGAQGSSGDPGLPGANGPVGPAGPSGSDGSDGDKGHPGPRGLQGPPGPPGYCQGCTVSSSHQKYIGISADPEAAYGALENPAASCWDLSLESGNKELSSDNSYFVDPNGGSVHDAIEVTCKKVGEDWFTCVKPTENDIECKSSKYNKSCRDSIFTYGFQGKASYQLKELAVKSHRAVQTIQYDCSNGQTDTSVIGWNGASISVAETNYSLMQQVEVSNCKSTISTMIPTSLPVAGLESKKSSSVKLGEVCSPEHKSVGTFILNILAQRINKLVIFT</sequence>
<proteinExistence type="evidence at transcript level"/>
<evidence type="ECO:0000259" key="5">
    <source>
        <dbReference type="PROSITE" id="PS51461"/>
    </source>
</evidence>
<dbReference type="Pfam" id="PF01410">
    <property type="entry name" value="COLFI"/>
    <property type="match status" value="1"/>
</dbReference>
<feature type="compositionally biased region" description="Basic and acidic residues" evidence="4">
    <location>
        <begin position="1"/>
        <end position="10"/>
    </location>
</feature>
<dbReference type="SMART" id="SM00038">
    <property type="entry name" value="COLFI"/>
    <property type="match status" value="1"/>
</dbReference>
<evidence type="ECO:0000256" key="1">
    <source>
        <dbReference type="ARBA" id="ARBA00004613"/>
    </source>
</evidence>
<gene>
    <name evidence="6" type="primary">coll3</name>
</gene>
<accession>Q1MSI9</accession>
<name>Q1MSI9_SUBDO</name>
<feature type="domain" description="Fibrillar collagen NC1" evidence="5">
    <location>
        <begin position="131"/>
        <end position="357"/>
    </location>
</feature>
<protein>
    <submittedName>
        <fullName evidence="6">Collagen</fullName>
    </submittedName>
</protein>
<dbReference type="AlphaFoldDB" id="Q1MSI9"/>
<dbReference type="GO" id="GO:0005581">
    <property type="term" value="C:collagen trimer"/>
    <property type="evidence" value="ECO:0007669"/>
    <property type="project" value="UniProtKB-KW"/>
</dbReference>
<evidence type="ECO:0000256" key="3">
    <source>
        <dbReference type="ARBA" id="ARBA00023119"/>
    </source>
</evidence>
<dbReference type="EMBL" id="AM157177">
    <property type="protein sequence ID" value="CAJ43111.1"/>
    <property type="molecule type" value="mRNA"/>
</dbReference>
<evidence type="ECO:0000256" key="2">
    <source>
        <dbReference type="ARBA" id="ARBA00022525"/>
    </source>
</evidence>
<comment type="subcellular location">
    <subcellularLocation>
        <location evidence="1">Secreted</location>
    </subcellularLocation>
</comment>
<evidence type="ECO:0000256" key="4">
    <source>
        <dbReference type="SAM" id="MobiDB-lite"/>
    </source>
</evidence>
<keyword evidence="3 6" id="KW-0176">Collagen</keyword>
<dbReference type="PANTHER" id="PTHR24637">
    <property type="entry name" value="COLLAGEN"/>
    <property type="match status" value="1"/>
</dbReference>
<reference evidence="6" key="1">
    <citation type="journal article" date="2006" name="J. Biol. Chem.">
        <title>Co-expression and functional interaction of silicatein with galectin: matrix-guided formation of siliceous spicules in the marine demosponge Suberites domuncula.</title>
        <authorList>
            <person name="Schroeder H.C."/>
            <person name="Boreiko A."/>
            <person name="Korzhev M."/>
            <person name="Krasko A."/>
            <person name="Tahir M.N."/>
            <person name="Tremel W."/>
            <person name="Eckert C."/>
            <person name="Ushijima H."/>
            <person name="Mueller I.M."/>
            <person name="Mueller W.E.G."/>
        </authorList>
    </citation>
    <scope>NUCLEOTIDE SEQUENCE</scope>
</reference>
<dbReference type="PROSITE" id="PS51461">
    <property type="entry name" value="NC1_FIB"/>
    <property type="match status" value="1"/>
</dbReference>
<feature type="region of interest" description="Disordered" evidence="4">
    <location>
        <begin position="1"/>
        <end position="135"/>
    </location>
</feature>
<dbReference type="InterPro" id="IPR008160">
    <property type="entry name" value="Collagen"/>
</dbReference>
<dbReference type="InterPro" id="IPR000885">
    <property type="entry name" value="Fib_collagen_C"/>
</dbReference>
<evidence type="ECO:0000313" key="6">
    <source>
        <dbReference type="EMBL" id="CAJ43111.1"/>
    </source>
</evidence>
<feature type="compositionally biased region" description="Low complexity" evidence="4">
    <location>
        <begin position="60"/>
        <end position="69"/>
    </location>
</feature>
<keyword evidence="2" id="KW-0964">Secreted</keyword>
<dbReference type="SMR" id="Q1MSI9"/>